<gene>
    <name evidence="2" type="ORF">V5E97_26530</name>
</gene>
<dbReference type="InterPro" id="IPR018647">
    <property type="entry name" value="SLFN_3-like_DNA/RNA_helicase"/>
</dbReference>
<protein>
    <submittedName>
        <fullName evidence="2">DUF2075 domain-containing protein</fullName>
    </submittedName>
</protein>
<dbReference type="SUPFAM" id="SSF52540">
    <property type="entry name" value="P-loop containing nucleoside triphosphate hydrolases"/>
    <property type="match status" value="1"/>
</dbReference>
<dbReference type="InterPro" id="IPR027417">
    <property type="entry name" value="P-loop_NTPase"/>
</dbReference>
<dbReference type="Gene3D" id="3.40.50.300">
    <property type="entry name" value="P-loop containing nucleotide triphosphate hydrolases"/>
    <property type="match status" value="1"/>
</dbReference>
<evidence type="ECO:0000313" key="2">
    <source>
        <dbReference type="EMBL" id="XBH01880.1"/>
    </source>
</evidence>
<sequence>MPAFYRRPLCEFVSDDQDFIIGRLTSEASRAGFFQQIHAQTAAWQVELEILKKCVQHLLDEFESTTWQILLEYPIPRRGKRIDAILIAGSVLLVLEFKCGVCDYNRDAIAQVEDYCLDLRDFHRESSRRLIVPLLVSTEAADTDEPAQEDGDWVKPTWRANGRDLPSKVAACLRRYCDKHQTQIDPERWDTSDYLPTPTIIAAAQALYGGQNVREISRCHGGIENLTRTTDAVIRAVEKACNEQRKLICFITGVPGAGKTLAGLNIVHNRKLHDGDLGIFLSGNGPLVRVLTEALSRDAAQRTHQNLQQSRRKVETFIQNVHRFIDAYFGDTTKIPVDKVVVFDEAQRAWDAVQSARKFKRDFSEPEILLEIMNRHPDWSVIVALVGNGQEINRGEAGLAEWGRAISTRYSHWDVFVSPELKVGMHTTGACLFPETPEGISITEDSSLHLNINLRSYKAEVLSEFVDAILRLDSERARCLAIRLNEFPIAITRELSVAKEWLRNRQRGHRRVGLVASSGGRRLRAHGLDVTADLEVENWFLNERTDVRSSHYLEVPATEFAVQGLELDWTGLCWGGDLYPEESKWTCRAFRGTKWQQVRDPSTHRFIVNKYRVLLTRAREGMIIWVPPGDSTDPTRPSWIYDRVAEYLSQCGLKAIS</sequence>
<dbReference type="AlphaFoldDB" id="A0AAU7C9S5"/>
<accession>A0AAU7C9S5</accession>
<organism evidence="2">
    <name type="scientific">Singulisphaera sp. Ch08</name>
    <dbReference type="NCBI Taxonomy" id="3120278"/>
    <lineage>
        <taxon>Bacteria</taxon>
        <taxon>Pseudomonadati</taxon>
        <taxon>Planctomycetota</taxon>
        <taxon>Planctomycetia</taxon>
        <taxon>Isosphaerales</taxon>
        <taxon>Isosphaeraceae</taxon>
        <taxon>Singulisphaera</taxon>
    </lineage>
</organism>
<dbReference type="EMBL" id="CP155447">
    <property type="protein sequence ID" value="XBH01880.1"/>
    <property type="molecule type" value="Genomic_DNA"/>
</dbReference>
<feature type="domain" description="Schlafen group 3-like DNA/RNA helicase" evidence="1">
    <location>
        <begin position="248"/>
        <end position="627"/>
    </location>
</feature>
<proteinExistence type="predicted"/>
<name>A0AAU7C9S5_9BACT</name>
<evidence type="ECO:0000259" key="1">
    <source>
        <dbReference type="Pfam" id="PF09848"/>
    </source>
</evidence>
<dbReference type="RefSeq" id="WP_406694626.1">
    <property type="nucleotide sequence ID" value="NZ_CP155447.1"/>
</dbReference>
<reference evidence="2" key="1">
    <citation type="submission" date="2024-05" db="EMBL/GenBank/DDBJ databases">
        <title>Planctomycetes of the genus Singulisphaera possess chitinolytic capabilities.</title>
        <authorList>
            <person name="Ivanova A."/>
        </authorList>
    </citation>
    <scope>NUCLEOTIDE SEQUENCE</scope>
    <source>
        <strain evidence="2">Ch08T</strain>
    </source>
</reference>
<dbReference type="Pfam" id="PF09848">
    <property type="entry name" value="SLFN-g3_helicase"/>
    <property type="match status" value="1"/>
</dbReference>